<sequence length="667" mass="74834">MLWVNLLWVLPLLAKNVQAADNYFGNGRNWNLRRPALPMRPNAVVSPIHEIPKPLPEPVEVEHVDAAPEIQEPVTLENKPTENDYDPTTARPNYRLLPRGRLLRTRPEPNAIIITTEPATVEVIQTTPSYTNPPDQPQDTEDIEVIRTNPRPYNPPPGRDLLPRPRPERIELNRPQPVLPNEITTTAEPLPTIPAVETTSQLYPDAAEVITSPKPEEPLIIVLPDNQPTPIHPTIEFIPPPEEPKIEIAPKPEPVEPEIVFEAQPEKEEEPPKPEVIILEQKEPVNDLAEIALETPQPLPPLVTILEENEPVNDLAEIALETPIPLPPLVPILEENEPVNDLVEIAIETPKPLPPLVPYNMRRPQLPYRVPKPVVSTQRPRLVVTQAPLTTLPPKVIESKPLQKSPLPSNPGSPKPVVSTQRPRLVVTQAPLTTLPPKVIESKPLLKSPLPPNPGSQWTTPAPKQLYDYRCKEADGYYGIAGDCDNYVECKKNIAIMYSCPDGLHYNPRARWPEYPCAYPSEVQCEKNAVRQLAHPTDECPQQYGFYAMSDSDCSRYVMCQEGKAFVMICPVGLVFNAASSSCDWPENVPSCKPDVFRGFTCPAPPLEEDGSPSELIFKYRYKESCKEYVACQRGHPRLLRCDPGMSFDEESQVCLDSDYVSNCKYY</sequence>
<dbReference type="InterPro" id="IPR051940">
    <property type="entry name" value="Chitin_bind-dev_reg"/>
</dbReference>
<keyword evidence="5" id="KW-0325">Glycoprotein</keyword>
<feature type="chain" id="PRO_5045557484" description="Chitin-binding type-2 domain-containing protein" evidence="7">
    <location>
        <begin position="20"/>
        <end position="667"/>
    </location>
</feature>
<dbReference type="PROSITE" id="PS50940">
    <property type="entry name" value="CHIT_BIND_II"/>
    <property type="match status" value="3"/>
</dbReference>
<keyword evidence="3" id="KW-0677">Repeat</keyword>
<evidence type="ECO:0000256" key="1">
    <source>
        <dbReference type="ARBA" id="ARBA00022669"/>
    </source>
</evidence>
<evidence type="ECO:0000256" key="3">
    <source>
        <dbReference type="ARBA" id="ARBA00022737"/>
    </source>
</evidence>
<evidence type="ECO:0000313" key="9">
    <source>
        <dbReference type="EMBL" id="KAL0895885.1"/>
    </source>
</evidence>
<organism evidence="9 10">
    <name type="scientific">Loxostege sticticalis</name>
    <name type="common">Beet webworm moth</name>
    <dbReference type="NCBI Taxonomy" id="481309"/>
    <lineage>
        <taxon>Eukaryota</taxon>
        <taxon>Metazoa</taxon>
        <taxon>Ecdysozoa</taxon>
        <taxon>Arthropoda</taxon>
        <taxon>Hexapoda</taxon>
        <taxon>Insecta</taxon>
        <taxon>Pterygota</taxon>
        <taxon>Neoptera</taxon>
        <taxon>Endopterygota</taxon>
        <taxon>Lepidoptera</taxon>
        <taxon>Glossata</taxon>
        <taxon>Ditrysia</taxon>
        <taxon>Pyraloidea</taxon>
        <taxon>Crambidae</taxon>
        <taxon>Pyraustinae</taxon>
        <taxon>Loxostege</taxon>
    </lineage>
</organism>
<dbReference type="SUPFAM" id="SSF57625">
    <property type="entry name" value="Invertebrate chitin-binding proteins"/>
    <property type="match status" value="3"/>
</dbReference>
<dbReference type="EMBL" id="JBEUOH010000003">
    <property type="protein sequence ID" value="KAL0895885.1"/>
    <property type="molecule type" value="Genomic_DNA"/>
</dbReference>
<dbReference type="InterPro" id="IPR002557">
    <property type="entry name" value="Chitin-bd_dom"/>
</dbReference>
<name>A0ABR3II23_LOXSC</name>
<evidence type="ECO:0000313" key="10">
    <source>
        <dbReference type="Proteomes" id="UP001549920"/>
    </source>
</evidence>
<feature type="region of interest" description="Disordered" evidence="6">
    <location>
        <begin position="394"/>
        <end position="421"/>
    </location>
</feature>
<dbReference type="Gene3D" id="2.170.140.10">
    <property type="entry name" value="Chitin binding domain"/>
    <property type="match status" value="3"/>
</dbReference>
<gene>
    <name evidence="9" type="ORF">ABMA27_011903</name>
</gene>
<keyword evidence="2 7" id="KW-0732">Signal</keyword>
<evidence type="ECO:0000256" key="5">
    <source>
        <dbReference type="ARBA" id="ARBA00023180"/>
    </source>
</evidence>
<accession>A0ABR3II23</accession>
<dbReference type="PANTHER" id="PTHR23301">
    <property type="entry name" value="CHITIN BINDING PERITROPHIN-A"/>
    <property type="match status" value="1"/>
</dbReference>
<dbReference type="InterPro" id="IPR036508">
    <property type="entry name" value="Chitin-bd_dom_sf"/>
</dbReference>
<keyword evidence="4" id="KW-1015">Disulfide bond</keyword>
<evidence type="ECO:0000256" key="2">
    <source>
        <dbReference type="ARBA" id="ARBA00022729"/>
    </source>
</evidence>
<feature type="domain" description="Chitin-binding type-2" evidence="8">
    <location>
        <begin position="599"/>
        <end position="666"/>
    </location>
</feature>
<evidence type="ECO:0000256" key="7">
    <source>
        <dbReference type="SAM" id="SignalP"/>
    </source>
</evidence>
<dbReference type="PANTHER" id="PTHR23301:SF0">
    <property type="entry name" value="CHITIN-BINDING TYPE-2 DOMAIN-CONTAINING PROTEIN-RELATED"/>
    <property type="match status" value="1"/>
</dbReference>
<dbReference type="Pfam" id="PF01607">
    <property type="entry name" value="CBM_14"/>
    <property type="match status" value="3"/>
</dbReference>
<dbReference type="SMART" id="SM00494">
    <property type="entry name" value="ChtBD2"/>
    <property type="match status" value="3"/>
</dbReference>
<feature type="signal peptide" evidence="7">
    <location>
        <begin position="1"/>
        <end position="19"/>
    </location>
</feature>
<feature type="domain" description="Chitin-binding type-2" evidence="8">
    <location>
        <begin position="468"/>
        <end position="527"/>
    </location>
</feature>
<feature type="domain" description="Chitin-binding type-2" evidence="8">
    <location>
        <begin position="537"/>
        <end position="594"/>
    </location>
</feature>
<comment type="caution">
    <text evidence="9">The sequence shown here is derived from an EMBL/GenBank/DDBJ whole genome shotgun (WGS) entry which is preliminary data.</text>
</comment>
<reference evidence="9 10" key="1">
    <citation type="submission" date="2024-06" db="EMBL/GenBank/DDBJ databases">
        <title>A chromosome-level genome assembly of beet webworm, Loxostege sticticalis.</title>
        <authorList>
            <person name="Zhang Y."/>
        </authorList>
    </citation>
    <scope>NUCLEOTIDE SEQUENCE [LARGE SCALE GENOMIC DNA]</scope>
    <source>
        <strain evidence="9">AQ026</strain>
        <tissue evidence="9">Whole body</tissue>
    </source>
</reference>
<protein>
    <recommendedName>
        <fullName evidence="8">Chitin-binding type-2 domain-containing protein</fullName>
    </recommendedName>
</protein>
<proteinExistence type="predicted"/>
<keyword evidence="10" id="KW-1185">Reference proteome</keyword>
<evidence type="ECO:0000256" key="4">
    <source>
        <dbReference type="ARBA" id="ARBA00023157"/>
    </source>
</evidence>
<keyword evidence="1" id="KW-0147">Chitin-binding</keyword>
<evidence type="ECO:0000259" key="8">
    <source>
        <dbReference type="PROSITE" id="PS50940"/>
    </source>
</evidence>
<feature type="region of interest" description="Disordered" evidence="6">
    <location>
        <begin position="147"/>
        <end position="166"/>
    </location>
</feature>
<dbReference type="Proteomes" id="UP001549920">
    <property type="component" value="Unassembled WGS sequence"/>
</dbReference>
<evidence type="ECO:0000256" key="6">
    <source>
        <dbReference type="SAM" id="MobiDB-lite"/>
    </source>
</evidence>